<evidence type="ECO:0000256" key="1">
    <source>
        <dbReference type="ARBA" id="ARBA00022553"/>
    </source>
</evidence>
<dbReference type="PROSITE" id="PS50043">
    <property type="entry name" value="HTH_LUXR_2"/>
    <property type="match status" value="1"/>
</dbReference>
<dbReference type="PROSITE" id="PS50110">
    <property type="entry name" value="RESPONSE_REGULATORY"/>
    <property type="match status" value="1"/>
</dbReference>
<dbReference type="InterPro" id="IPR016032">
    <property type="entry name" value="Sig_transdc_resp-reg_C-effctor"/>
</dbReference>
<dbReference type="EMBL" id="CAFBRX010000043">
    <property type="protein sequence ID" value="CAB5118946.1"/>
    <property type="molecule type" value="Genomic_DNA"/>
</dbReference>
<evidence type="ECO:0000313" key="6">
    <source>
        <dbReference type="EMBL" id="CAB4600521.1"/>
    </source>
</evidence>
<dbReference type="SUPFAM" id="SSF46894">
    <property type="entry name" value="C-terminal effector domain of the bipartite response regulators"/>
    <property type="match status" value="1"/>
</dbReference>
<sequence>MRLILVDDHQLLRDSLKRQFEELGHEVVADFSDGTRAVSAALTLRPDVILMDISMSEGDGIAATQAIIDADARQRIVMLTMHTETDIVRRALKAGAVGYVTKDSSFSQVLEAVLLAHDGDMILSPDLAAALLTESQFTHENQEKVITEREEQVLQLLADGLSTPEIAERLFISQKTVKNHLASIYEKIDARDRTQAVIRGIKMGIIKFR</sequence>
<dbReference type="GO" id="GO:0006355">
    <property type="term" value="P:regulation of DNA-templated transcription"/>
    <property type="evidence" value="ECO:0007669"/>
    <property type="project" value="InterPro"/>
</dbReference>
<dbReference type="PANTHER" id="PTHR43214:SF39">
    <property type="entry name" value="TRANSCRIPTIONAL REGULATORY PROTEIN DEGU"/>
    <property type="match status" value="1"/>
</dbReference>
<dbReference type="InterPro" id="IPR058245">
    <property type="entry name" value="NreC/VraR/RcsB-like_REC"/>
</dbReference>
<evidence type="ECO:0000259" key="4">
    <source>
        <dbReference type="PROSITE" id="PS50110"/>
    </source>
</evidence>
<dbReference type="EMBL" id="CAEZSL010000095">
    <property type="protein sequence ID" value="CAB4545864.1"/>
    <property type="molecule type" value="Genomic_DNA"/>
</dbReference>
<accession>A0A6J7LIQ8</accession>
<dbReference type="EMBL" id="CAEZZV010000018">
    <property type="protein sequence ID" value="CAB4770674.1"/>
    <property type="molecule type" value="Genomic_DNA"/>
</dbReference>
<protein>
    <submittedName>
        <fullName evidence="8">Unannotated protein</fullName>
    </submittedName>
</protein>
<dbReference type="PANTHER" id="PTHR43214">
    <property type="entry name" value="TWO-COMPONENT RESPONSE REGULATOR"/>
    <property type="match status" value="1"/>
</dbReference>
<name>A0A6J7LIQ8_9ZZZZ</name>
<evidence type="ECO:0000313" key="8">
    <source>
        <dbReference type="EMBL" id="CAB4967062.1"/>
    </source>
</evidence>
<evidence type="ECO:0000313" key="7">
    <source>
        <dbReference type="EMBL" id="CAB4770674.1"/>
    </source>
</evidence>
<keyword evidence="1" id="KW-0597">Phosphoprotein</keyword>
<dbReference type="PROSITE" id="PS00622">
    <property type="entry name" value="HTH_LUXR_1"/>
    <property type="match status" value="1"/>
</dbReference>
<feature type="domain" description="Response regulatory" evidence="4">
    <location>
        <begin position="2"/>
        <end position="117"/>
    </location>
</feature>
<dbReference type="PRINTS" id="PR00038">
    <property type="entry name" value="HTHLUXR"/>
</dbReference>
<dbReference type="InterPro" id="IPR001789">
    <property type="entry name" value="Sig_transdc_resp-reg_receiver"/>
</dbReference>
<dbReference type="GO" id="GO:0003677">
    <property type="term" value="F:DNA binding"/>
    <property type="evidence" value="ECO:0007669"/>
    <property type="project" value="UniProtKB-KW"/>
</dbReference>
<dbReference type="CDD" id="cd06170">
    <property type="entry name" value="LuxR_C_like"/>
    <property type="match status" value="1"/>
</dbReference>
<organism evidence="8">
    <name type="scientific">freshwater metagenome</name>
    <dbReference type="NCBI Taxonomy" id="449393"/>
    <lineage>
        <taxon>unclassified sequences</taxon>
        <taxon>metagenomes</taxon>
        <taxon>ecological metagenomes</taxon>
    </lineage>
</organism>
<dbReference type="SUPFAM" id="SSF52172">
    <property type="entry name" value="CheY-like"/>
    <property type="match status" value="1"/>
</dbReference>
<dbReference type="SMART" id="SM00448">
    <property type="entry name" value="REC"/>
    <property type="match status" value="1"/>
</dbReference>
<evidence type="ECO:0000313" key="5">
    <source>
        <dbReference type="EMBL" id="CAB4545864.1"/>
    </source>
</evidence>
<dbReference type="Gene3D" id="3.40.50.2300">
    <property type="match status" value="1"/>
</dbReference>
<dbReference type="SMART" id="SM00421">
    <property type="entry name" value="HTH_LUXR"/>
    <property type="match status" value="1"/>
</dbReference>
<evidence type="ECO:0000259" key="3">
    <source>
        <dbReference type="PROSITE" id="PS50043"/>
    </source>
</evidence>
<dbReference type="EMBL" id="CAEZUK010000095">
    <property type="protein sequence ID" value="CAB4600521.1"/>
    <property type="molecule type" value="Genomic_DNA"/>
</dbReference>
<dbReference type="EMBL" id="CAFBNZ010000012">
    <property type="protein sequence ID" value="CAB4967062.1"/>
    <property type="molecule type" value="Genomic_DNA"/>
</dbReference>
<dbReference type="GO" id="GO:0000160">
    <property type="term" value="P:phosphorelay signal transduction system"/>
    <property type="evidence" value="ECO:0007669"/>
    <property type="project" value="InterPro"/>
</dbReference>
<dbReference type="InterPro" id="IPR000792">
    <property type="entry name" value="Tscrpt_reg_LuxR_C"/>
</dbReference>
<dbReference type="InterPro" id="IPR011006">
    <property type="entry name" value="CheY-like_superfamily"/>
</dbReference>
<dbReference type="AlphaFoldDB" id="A0A6J7LIQ8"/>
<evidence type="ECO:0000313" key="9">
    <source>
        <dbReference type="EMBL" id="CAB5118946.1"/>
    </source>
</evidence>
<reference evidence="8" key="1">
    <citation type="submission" date="2020-05" db="EMBL/GenBank/DDBJ databases">
        <authorList>
            <person name="Chiriac C."/>
            <person name="Salcher M."/>
            <person name="Ghai R."/>
            <person name="Kavagutti S V."/>
        </authorList>
    </citation>
    <scope>NUCLEOTIDE SEQUENCE</scope>
</reference>
<evidence type="ECO:0000256" key="2">
    <source>
        <dbReference type="ARBA" id="ARBA00023125"/>
    </source>
</evidence>
<dbReference type="Pfam" id="PF00072">
    <property type="entry name" value="Response_reg"/>
    <property type="match status" value="1"/>
</dbReference>
<gene>
    <name evidence="5" type="ORF">UFOPK1421_00944</name>
    <name evidence="6" type="ORF">UFOPK1820_00698</name>
    <name evidence="7" type="ORF">UFOPK2921_00240</name>
    <name evidence="8" type="ORF">UFOPK3889_00144</name>
    <name evidence="9" type="ORF">UFOPK4422_00570</name>
</gene>
<dbReference type="InterPro" id="IPR039420">
    <property type="entry name" value="WalR-like"/>
</dbReference>
<feature type="domain" description="HTH luxR-type" evidence="3">
    <location>
        <begin position="139"/>
        <end position="204"/>
    </location>
</feature>
<keyword evidence="2" id="KW-0238">DNA-binding</keyword>
<dbReference type="Pfam" id="PF00196">
    <property type="entry name" value="GerE"/>
    <property type="match status" value="1"/>
</dbReference>
<proteinExistence type="predicted"/>
<dbReference type="CDD" id="cd17535">
    <property type="entry name" value="REC_NarL-like"/>
    <property type="match status" value="1"/>
</dbReference>